<evidence type="ECO:0000256" key="9">
    <source>
        <dbReference type="HAMAP-Rule" id="MF_00061"/>
    </source>
</evidence>
<dbReference type="InterPro" id="IPR004424">
    <property type="entry name" value="IspE"/>
</dbReference>
<dbReference type="PANTHER" id="PTHR43527:SF2">
    <property type="entry name" value="4-DIPHOSPHOCYTIDYL-2-C-METHYL-D-ERYTHRITOL KINASE, CHLOROPLASTIC"/>
    <property type="match status" value="1"/>
</dbReference>
<name>H0E1M6_9ACTN</name>
<dbReference type="InterPro" id="IPR020568">
    <property type="entry name" value="Ribosomal_Su5_D2-typ_SF"/>
</dbReference>
<dbReference type="PATRIC" id="fig|1097667.3.peg.685"/>
<comment type="pathway">
    <text evidence="9">Isoprenoid biosynthesis; isopentenyl diphosphate biosynthesis via DXP pathway; isopentenyl diphosphate from 1-deoxy-D-xylulose 5-phosphate: step 3/6.</text>
</comment>
<feature type="binding site" evidence="9">
    <location>
        <begin position="103"/>
        <end position="113"/>
    </location>
    <ligand>
        <name>ATP</name>
        <dbReference type="ChEBI" id="CHEBI:30616"/>
    </ligand>
</feature>
<dbReference type="GO" id="GO:0019288">
    <property type="term" value="P:isopentenyl diphosphate biosynthetic process, methylerythritol 4-phosphate pathway"/>
    <property type="evidence" value="ECO:0007669"/>
    <property type="project" value="UniProtKB-UniRule"/>
</dbReference>
<dbReference type="Pfam" id="PF08544">
    <property type="entry name" value="GHMP_kinases_C"/>
    <property type="match status" value="1"/>
</dbReference>
<evidence type="ECO:0000256" key="1">
    <source>
        <dbReference type="ARBA" id="ARBA00009684"/>
    </source>
</evidence>
<comment type="caution">
    <text evidence="12">The sequence shown here is derived from an EMBL/GenBank/DDBJ whole genome shotgun (WGS) entry which is preliminary data.</text>
</comment>
<dbReference type="GO" id="GO:0050515">
    <property type="term" value="F:4-(cytidine 5'-diphospho)-2-C-methyl-D-erythritol kinase activity"/>
    <property type="evidence" value="ECO:0007669"/>
    <property type="project" value="UniProtKB-UniRule"/>
</dbReference>
<reference evidence="12 13" key="1">
    <citation type="journal article" date="2013" name="Biodegradation">
        <title>Quantitative proteomic analysis of ibuprofen-degrading Patulibacter sp. strain I11.</title>
        <authorList>
            <person name="Almeida B."/>
            <person name="Kjeldal H."/>
            <person name="Lolas I."/>
            <person name="Knudsen A.D."/>
            <person name="Carvalho G."/>
            <person name="Nielsen K.L."/>
            <person name="Barreto Crespo M.T."/>
            <person name="Stensballe A."/>
            <person name="Nielsen J.L."/>
        </authorList>
    </citation>
    <scope>NUCLEOTIDE SEQUENCE [LARGE SCALE GENOMIC DNA]</scope>
    <source>
        <strain evidence="12 13">I11</strain>
    </source>
</reference>
<comment type="similarity">
    <text evidence="1 9">Belongs to the GHMP kinase family. IspE subfamily.</text>
</comment>
<organism evidence="12 13">
    <name type="scientific">Patulibacter medicamentivorans</name>
    <dbReference type="NCBI Taxonomy" id="1097667"/>
    <lineage>
        <taxon>Bacteria</taxon>
        <taxon>Bacillati</taxon>
        <taxon>Actinomycetota</taxon>
        <taxon>Thermoleophilia</taxon>
        <taxon>Solirubrobacterales</taxon>
        <taxon>Patulibacteraceae</taxon>
        <taxon>Patulibacter</taxon>
    </lineage>
</organism>
<evidence type="ECO:0000256" key="3">
    <source>
        <dbReference type="ARBA" id="ARBA00017473"/>
    </source>
</evidence>
<comment type="catalytic activity">
    <reaction evidence="9">
        <text>4-CDP-2-C-methyl-D-erythritol + ATP = 4-CDP-2-C-methyl-D-erythritol 2-phosphate + ADP + H(+)</text>
        <dbReference type="Rhea" id="RHEA:18437"/>
        <dbReference type="ChEBI" id="CHEBI:15378"/>
        <dbReference type="ChEBI" id="CHEBI:30616"/>
        <dbReference type="ChEBI" id="CHEBI:57823"/>
        <dbReference type="ChEBI" id="CHEBI:57919"/>
        <dbReference type="ChEBI" id="CHEBI:456216"/>
        <dbReference type="EC" id="2.7.1.148"/>
    </reaction>
</comment>
<dbReference type="Pfam" id="PF00288">
    <property type="entry name" value="GHMP_kinases_N"/>
    <property type="match status" value="1"/>
</dbReference>
<keyword evidence="5 9" id="KW-0547">Nucleotide-binding</keyword>
<feature type="domain" description="GHMP kinase C-terminal" evidence="11">
    <location>
        <begin position="231"/>
        <end position="291"/>
    </location>
</feature>
<keyword evidence="13" id="KW-1185">Reference proteome</keyword>
<accession>H0E1M6</accession>
<dbReference type="Proteomes" id="UP000005143">
    <property type="component" value="Unassembled WGS sequence"/>
</dbReference>
<evidence type="ECO:0000256" key="4">
    <source>
        <dbReference type="ARBA" id="ARBA00022679"/>
    </source>
</evidence>
<dbReference type="HAMAP" id="MF_00061">
    <property type="entry name" value="IspE"/>
    <property type="match status" value="1"/>
</dbReference>
<evidence type="ECO:0000313" key="12">
    <source>
        <dbReference type="EMBL" id="EHN12421.1"/>
    </source>
</evidence>
<dbReference type="PANTHER" id="PTHR43527">
    <property type="entry name" value="4-DIPHOSPHOCYTIDYL-2-C-METHYL-D-ERYTHRITOL KINASE, CHLOROPLASTIC"/>
    <property type="match status" value="1"/>
</dbReference>
<dbReference type="InterPro" id="IPR006204">
    <property type="entry name" value="GHMP_kinase_N_dom"/>
</dbReference>
<evidence type="ECO:0000259" key="11">
    <source>
        <dbReference type="Pfam" id="PF08544"/>
    </source>
</evidence>
<evidence type="ECO:0000256" key="8">
    <source>
        <dbReference type="ARBA" id="ARBA00032554"/>
    </source>
</evidence>
<dbReference type="EMBL" id="AGUD01000025">
    <property type="protein sequence ID" value="EHN12421.1"/>
    <property type="molecule type" value="Genomic_DNA"/>
</dbReference>
<dbReference type="InterPro" id="IPR036554">
    <property type="entry name" value="GHMP_kinase_C_sf"/>
</dbReference>
<dbReference type="SUPFAM" id="SSF55060">
    <property type="entry name" value="GHMP Kinase, C-terminal domain"/>
    <property type="match status" value="1"/>
</dbReference>
<feature type="active site" evidence="9">
    <location>
        <position position="144"/>
    </location>
</feature>
<proteinExistence type="inferred from homology"/>
<dbReference type="PIRSF" id="PIRSF010376">
    <property type="entry name" value="IspE"/>
    <property type="match status" value="1"/>
</dbReference>
<dbReference type="SUPFAM" id="SSF54211">
    <property type="entry name" value="Ribosomal protein S5 domain 2-like"/>
    <property type="match status" value="1"/>
</dbReference>
<evidence type="ECO:0000259" key="10">
    <source>
        <dbReference type="Pfam" id="PF00288"/>
    </source>
</evidence>
<keyword evidence="6 9" id="KW-0418">Kinase</keyword>
<keyword evidence="4 9" id="KW-0808">Transferase</keyword>
<evidence type="ECO:0000256" key="7">
    <source>
        <dbReference type="ARBA" id="ARBA00022840"/>
    </source>
</evidence>
<keyword evidence="7 9" id="KW-0067">ATP-binding</keyword>
<dbReference type="GO" id="GO:0005524">
    <property type="term" value="F:ATP binding"/>
    <property type="evidence" value="ECO:0007669"/>
    <property type="project" value="UniProtKB-UniRule"/>
</dbReference>
<feature type="active site" evidence="9">
    <location>
        <position position="16"/>
    </location>
</feature>
<dbReference type="AlphaFoldDB" id="H0E1M6"/>
<dbReference type="Gene3D" id="3.30.70.890">
    <property type="entry name" value="GHMP kinase, C-terminal domain"/>
    <property type="match status" value="1"/>
</dbReference>
<dbReference type="UniPathway" id="UPA00056">
    <property type="reaction ID" value="UER00094"/>
</dbReference>
<protein>
    <recommendedName>
        <fullName evidence="3 9">4-diphosphocytidyl-2-C-methyl-D-erythritol kinase</fullName>
        <shortName evidence="9">CMK</shortName>
        <ecNumber evidence="2 9">2.7.1.148</ecNumber>
    </recommendedName>
    <alternativeName>
        <fullName evidence="8 9">4-(cytidine-5'-diphospho)-2-C-methyl-D-erythritol kinase</fullName>
    </alternativeName>
</protein>
<dbReference type="OrthoDB" id="3173073at2"/>
<dbReference type="InterPro" id="IPR014721">
    <property type="entry name" value="Ribsml_uS5_D2-typ_fold_subgr"/>
</dbReference>
<gene>
    <name evidence="9" type="primary">ispE</name>
    <name evidence="12" type="ORF">PAI11_06880</name>
</gene>
<dbReference type="GO" id="GO:0016114">
    <property type="term" value="P:terpenoid biosynthetic process"/>
    <property type="evidence" value="ECO:0007669"/>
    <property type="project" value="InterPro"/>
</dbReference>
<keyword evidence="9" id="KW-0414">Isoprene biosynthesis</keyword>
<sequence>MSADHGTAVSTVAPAKVNATLVVGPVRERDGRHELVTVMQSLTLGDQVVLRPRRDGDGGEDGDVVRCPGVGGDNLALRALTAFRQATGWDAPPRTIDIVKRIPVAAGMAGGSADAGAVLRLAAHVSGLGDAALLQELAAALGSDVPHQLRPGLAIGHGAGEQLIRCSGVLPGAVVVLRAGVELSTAAVYRRHDELDAATGTRTRAALDGWRERIAQTLTGPAPPSLPDALCVNDLEPAAVDLCPLVGSNVERLRGVGAQRAMVCGSGPTTIGWFVDAERAQAAVARLHEDGADALVAVPTGGAAVSTIIEVPA</sequence>
<dbReference type="Gene3D" id="3.30.230.10">
    <property type="match status" value="1"/>
</dbReference>
<evidence type="ECO:0000256" key="2">
    <source>
        <dbReference type="ARBA" id="ARBA00012052"/>
    </source>
</evidence>
<evidence type="ECO:0000256" key="6">
    <source>
        <dbReference type="ARBA" id="ARBA00022777"/>
    </source>
</evidence>
<dbReference type="RefSeq" id="WP_007570909.1">
    <property type="nucleotide sequence ID" value="NZ_AGUD01000025.1"/>
</dbReference>
<dbReference type="EC" id="2.7.1.148" evidence="2 9"/>
<feature type="domain" description="GHMP kinase N-terminal" evidence="10">
    <location>
        <begin position="74"/>
        <end position="145"/>
    </location>
</feature>
<comment type="function">
    <text evidence="9">Catalyzes the phosphorylation of the position 2 hydroxy group of 4-diphosphocytidyl-2C-methyl-D-erythritol.</text>
</comment>
<dbReference type="InterPro" id="IPR013750">
    <property type="entry name" value="GHMP_kinase_C_dom"/>
</dbReference>
<evidence type="ECO:0000256" key="5">
    <source>
        <dbReference type="ARBA" id="ARBA00022741"/>
    </source>
</evidence>
<evidence type="ECO:0000313" key="13">
    <source>
        <dbReference type="Proteomes" id="UP000005143"/>
    </source>
</evidence>